<keyword evidence="9" id="KW-0375">Hydrogen ion transport</keyword>
<feature type="site" description="Determinant of potassium independence" evidence="9">
    <location>
        <position position="473"/>
    </location>
</feature>
<feature type="transmembrane region" description="Helical" evidence="9">
    <location>
        <begin position="338"/>
        <end position="360"/>
    </location>
</feature>
<comment type="function">
    <text evidence="9">Proton pump that utilizes the energy of pyrophosphate hydrolysis as the driving force for proton movement across the membrane. Generates a proton motive force.</text>
</comment>
<keyword evidence="6 9" id="KW-1133">Transmembrane helix</keyword>
<feature type="transmembrane region" description="Helical" evidence="9">
    <location>
        <begin position="308"/>
        <end position="332"/>
    </location>
</feature>
<feature type="transmembrane region" description="Helical" evidence="9">
    <location>
        <begin position="182"/>
        <end position="203"/>
    </location>
</feature>
<comment type="subunit">
    <text evidence="9">Homodimer.</text>
</comment>
<feature type="transmembrane region" description="Helical" evidence="9">
    <location>
        <begin position="579"/>
        <end position="610"/>
    </location>
</feature>
<keyword evidence="2 9" id="KW-0813">Transport</keyword>
<evidence type="ECO:0000256" key="9">
    <source>
        <dbReference type="HAMAP-Rule" id="MF_01129"/>
    </source>
</evidence>
<evidence type="ECO:0000256" key="4">
    <source>
        <dbReference type="ARBA" id="ARBA00022842"/>
    </source>
</evidence>
<comment type="similarity">
    <text evidence="9">Belongs to the H(+)-translocating pyrophosphatase (TC 3.A.10) family. K(+)-insensitive subfamily.</text>
</comment>
<dbReference type="GO" id="GO:0009678">
    <property type="term" value="F:diphosphate hydrolysis-driven proton transmembrane transporter activity"/>
    <property type="evidence" value="ECO:0007669"/>
    <property type="project" value="UniProtKB-UniRule"/>
</dbReference>
<keyword evidence="7 9" id="KW-0406">Ion transport</keyword>
<dbReference type="InterPro" id="IPR004131">
    <property type="entry name" value="PPase-energised_H-pump"/>
</dbReference>
<evidence type="ECO:0000256" key="5">
    <source>
        <dbReference type="ARBA" id="ARBA00022967"/>
    </source>
</evidence>
<comment type="catalytic activity">
    <reaction evidence="9">
        <text>diphosphate + H2O + H(+)(in) = 2 phosphate + 2 H(+)(out)</text>
        <dbReference type="Rhea" id="RHEA:13973"/>
        <dbReference type="ChEBI" id="CHEBI:15377"/>
        <dbReference type="ChEBI" id="CHEBI:15378"/>
        <dbReference type="ChEBI" id="CHEBI:33019"/>
        <dbReference type="ChEBI" id="CHEBI:43474"/>
        <dbReference type="EC" id="7.1.3.1"/>
    </reaction>
</comment>
<evidence type="ECO:0000313" key="11">
    <source>
        <dbReference type="Proteomes" id="UP000266113"/>
    </source>
</evidence>
<proteinExistence type="inferred from homology"/>
<evidence type="ECO:0000256" key="7">
    <source>
        <dbReference type="ARBA" id="ARBA00023065"/>
    </source>
</evidence>
<dbReference type="PANTHER" id="PTHR31998">
    <property type="entry name" value="K(+)-INSENSITIVE PYROPHOSPHATE-ENERGIZED PROTON PUMP"/>
    <property type="match status" value="1"/>
</dbReference>
<dbReference type="HAMAP" id="MF_01129">
    <property type="entry name" value="PPase_energized_pump"/>
    <property type="match status" value="1"/>
</dbReference>
<keyword evidence="9" id="KW-1003">Cell membrane</keyword>
<sequence length="686" mass="71932">MTRCWCGRPGSPRSLVEYLLSPEASLRRHEMNLLIIPVVAGLTCIGAALYLFLRLKAAKISSPKMSEIASYIAIGVRAYLSRQLRAILLVTPIVAIVLGFTLNIWIAVTFVLGVFTSLITAYMGMSASTRANVKTADDATRSVNTAFHTAVFGGSIMGFSITGFSLVVLSVLYLLFKDPNPLVGFGFGASLAALFAQIGGGIYTKAADIGADLVGKIEANIPEDDPRNPAVVADLVGDNVGDCAGRGADLFQTFSDDIVTGMVVALTLVPKYGGAVLFFPMLLQSAGLAASMLGVLSIRLFDRSKPETAFYFGMGVTTVFAVLGSFLVSHFLVHDMALFIGTCLGVATTLVSSIITRYYAGSSGKPVHDIADASKRGVALNVITGLSAGLQSPLGSIVMIVIAVAAAYFISGGSLLAIVAVNIGTDLLIGYIMTADAFGPIIDNASGIAEMSGAHEQVVHSLSQLDSVGNTMKATTKAYAMSSGTVTSFVLFSTYFSIVGLKTMNVMEPYSIAFILLGICLPYLISSLTIGSAAKTAMLMVDEVRRQFRTIPGILKGEANPDYATCIDISTRNALKEMILPGVISIAVPIFVGLVFGHWALGALLIGAVLSSALLGPFFNNTGTAFDNAKKLIEDSGRKGSFEHQAAVAADTVGDPLKDVAGPALLIFMKLIGMAALLIAGIKPLF</sequence>
<evidence type="ECO:0000256" key="8">
    <source>
        <dbReference type="ARBA" id="ARBA00023136"/>
    </source>
</evidence>
<dbReference type="PIRSF" id="PIRSF001265">
    <property type="entry name" value="H+-PPase"/>
    <property type="match status" value="1"/>
</dbReference>
<evidence type="ECO:0000256" key="3">
    <source>
        <dbReference type="ARBA" id="ARBA00022692"/>
    </source>
</evidence>
<gene>
    <name evidence="9" type="primary">hppA</name>
    <name evidence="10" type="ORF">SMC1_02250</name>
</gene>
<feature type="transmembrane region" description="Helical" evidence="9">
    <location>
        <begin position="380"/>
        <end position="409"/>
    </location>
</feature>
<feature type="transmembrane region" description="Helical" evidence="9">
    <location>
        <begin position="660"/>
        <end position="682"/>
    </location>
</feature>
<dbReference type="GO" id="GO:0012505">
    <property type="term" value="C:endomembrane system"/>
    <property type="evidence" value="ECO:0007669"/>
    <property type="project" value="UniProtKB-SubCell"/>
</dbReference>
<feature type="transmembrane region" description="Helical" evidence="9">
    <location>
        <begin position="87"/>
        <end position="115"/>
    </location>
</feature>
<protein>
    <recommendedName>
        <fullName evidence="9">K(+)-insensitive pyrophosphate-energized proton pump</fullName>
        <ecNumber evidence="9">7.1.3.1</ecNumber>
    </recommendedName>
    <alternativeName>
        <fullName evidence="9">Membrane-bound proton-translocating pyrophosphatase</fullName>
    </alternativeName>
    <alternativeName>
        <fullName evidence="9">Pyrophosphate-energized inorganic pyrophosphatase</fullName>
        <shortName evidence="9">H(+)-PPase</shortName>
    </alternativeName>
</protein>
<dbReference type="NCBIfam" id="NF001960">
    <property type="entry name" value="PRK00733.3-5"/>
    <property type="match status" value="1"/>
</dbReference>
<keyword evidence="5 9" id="KW-1278">Translocase</keyword>
<keyword evidence="4 9" id="KW-0460">Magnesium</keyword>
<keyword evidence="11" id="KW-1185">Reference proteome</keyword>
<dbReference type="EMBL" id="QXIY01000008">
    <property type="protein sequence ID" value="RIE17278.1"/>
    <property type="molecule type" value="Genomic_DNA"/>
</dbReference>
<keyword evidence="8 9" id="KW-0472">Membrane</keyword>
<evidence type="ECO:0000256" key="2">
    <source>
        <dbReference type="ARBA" id="ARBA00022448"/>
    </source>
</evidence>
<dbReference type="GO" id="GO:0005886">
    <property type="term" value="C:plasma membrane"/>
    <property type="evidence" value="ECO:0007669"/>
    <property type="project" value="UniProtKB-SubCell"/>
</dbReference>
<reference evidence="10 11" key="1">
    <citation type="submission" date="2018-09" db="EMBL/GenBank/DDBJ databases">
        <title>Discovery and Ecogenomic Context for Candidatus Cryosericales, a Global Caldiserica Order Active in Thawing Permafrost.</title>
        <authorList>
            <person name="Martinez M.A."/>
            <person name="Woodcroft B.J."/>
            <person name="Ignacio Espinoza J.C."/>
            <person name="Zayed A."/>
            <person name="Singleton C.M."/>
            <person name="Boyd J."/>
            <person name="Li Y.-F."/>
            <person name="Purvine S."/>
            <person name="Maughan H."/>
            <person name="Hodgkins S.B."/>
            <person name="Anderson D."/>
            <person name="Sederholm M."/>
            <person name="Temperton B."/>
            <person name="Saleska S.R."/>
            <person name="Tyson G.W."/>
            <person name="Rich V.I."/>
        </authorList>
    </citation>
    <scope>NUCLEOTIDE SEQUENCE [LARGE SCALE GENOMIC DNA]</scope>
    <source>
        <strain evidence="10 11">SMC1</strain>
    </source>
</reference>
<keyword evidence="3 9" id="KW-0812">Transmembrane</keyword>
<organism evidence="10 11">
    <name type="scientific">Candidatus Cryosericum septentrionale</name>
    <dbReference type="NCBI Taxonomy" id="2290913"/>
    <lineage>
        <taxon>Bacteria</taxon>
        <taxon>Pseudomonadati</taxon>
        <taxon>Caldisericota/Cryosericota group</taxon>
        <taxon>Candidatus Cryosericota</taxon>
        <taxon>Candidatus Cryosericia</taxon>
        <taxon>Candidatus Cryosericales</taxon>
        <taxon>Candidatus Cryosericaceae</taxon>
        <taxon>Candidatus Cryosericum</taxon>
    </lineage>
</organism>
<feature type="transmembrane region" description="Helical" evidence="9">
    <location>
        <begin position="510"/>
        <end position="530"/>
    </location>
</feature>
<comment type="caution">
    <text evidence="10">The sequence shown here is derived from an EMBL/GenBank/DDBJ whole genome shotgun (WGS) entry which is preliminary data.</text>
</comment>
<dbReference type="GO" id="GO:0000287">
    <property type="term" value="F:magnesium ion binding"/>
    <property type="evidence" value="ECO:0007669"/>
    <property type="project" value="UniProtKB-UniRule"/>
</dbReference>
<dbReference type="EC" id="7.1.3.1" evidence="9"/>
<evidence type="ECO:0000313" key="10">
    <source>
        <dbReference type="EMBL" id="RIE17278.1"/>
    </source>
</evidence>
<dbReference type="OrthoDB" id="9808652at2"/>
<name>A0A398DYM6_9BACT</name>
<evidence type="ECO:0000256" key="1">
    <source>
        <dbReference type="ARBA" id="ARBA00004127"/>
    </source>
</evidence>
<dbReference type="AlphaFoldDB" id="A0A398DYM6"/>
<comment type="subcellular location">
    <subcellularLocation>
        <location evidence="9">Cell membrane</location>
        <topology evidence="9">Multi-pass membrane protein</topology>
    </subcellularLocation>
    <subcellularLocation>
        <location evidence="1">Endomembrane system</location>
        <topology evidence="1">Multi-pass membrane protein</topology>
    </subcellularLocation>
</comment>
<comment type="caution">
    <text evidence="9">Lacks conserved residue(s) required for the propagation of feature annotation.</text>
</comment>
<dbReference type="Pfam" id="PF03030">
    <property type="entry name" value="H_PPase"/>
    <property type="match status" value="1"/>
</dbReference>
<accession>A0A398DYM6</accession>
<dbReference type="Proteomes" id="UP000266113">
    <property type="component" value="Unassembled WGS sequence"/>
</dbReference>
<dbReference type="GO" id="GO:0004427">
    <property type="term" value="F:inorganic diphosphate phosphatase activity"/>
    <property type="evidence" value="ECO:0007669"/>
    <property type="project" value="UniProtKB-UniRule"/>
</dbReference>
<evidence type="ECO:0000256" key="6">
    <source>
        <dbReference type="ARBA" id="ARBA00022989"/>
    </source>
</evidence>
<comment type="cofactor">
    <cofactor evidence="9">
        <name>Mg(2+)</name>
        <dbReference type="ChEBI" id="CHEBI:18420"/>
    </cofactor>
</comment>
<feature type="transmembrane region" description="Helical" evidence="9">
    <location>
        <begin position="33"/>
        <end position="53"/>
    </location>
</feature>
<feature type="transmembrane region" description="Helical" evidence="9">
    <location>
        <begin position="272"/>
        <end position="296"/>
    </location>
</feature>
<feature type="transmembrane region" description="Helical" evidence="9">
    <location>
        <begin position="478"/>
        <end position="498"/>
    </location>
</feature>
<feature type="transmembrane region" description="Helical" evidence="9">
    <location>
        <begin position="150"/>
        <end position="175"/>
    </location>
</feature>